<dbReference type="FunFam" id="3.90.230.10:FF:000014">
    <property type="entry name" value="Aminopeptidase P family protein"/>
    <property type="match status" value="1"/>
</dbReference>
<gene>
    <name evidence="8" type="ORF">ERX29_00705</name>
</gene>
<feature type="domain" description="Peptidase M24" evidence="6">
    <location>
        <begin position="134"/>
        <end position="336"/>
    </location>
</feature>
<evidence type="ECO:0000313" key="8">
    <source>
        <dbReference type="EMBL" id="TDM13155.1"/>
    </source>
</evidence>
<evidence type="ECO:0000256" key="1">
    <source>
        <dbReference type="ARBA" id="ARBA00001936"/>
    </source>
</evidence>
<dbReference type="Gene3D" id="3.90.230.10">
    <property type="entry name" value="Creatinase/methionine aminopeptidase superfamily"/>
    <property type="match status" value="1"/>
</dbReference>
<keyword evidence="4" id="KW-0378">Hydrolase</keyword>
<comment type="cofactor">
    <cofactor evidence="1">
        <name>Mn(2+)</name>
        <dbReference type="ChEBI" id="CHEBI:29035"/>
    </cofactor>
</comment>
<dbReference type="InterPro" id="IPR036005">
    <property type="entry name" value="Creatinase/aminopeptidase-like"/>
</dbReference>
<evidence type="ECO:0000259" key="6">
    <source>
        <dbReference type="Pfam" id="PF00557"/>
    </source>
</evidence>
<evidence type="ECO:0000256" key="3">
    <source>
        <dbReference type="ARBA" id="ARBA00022723"/>
    </source>
</evidence>
<dbReference type="Proteomes" id="UP000294802">
    <property type="component" value="Unassembled WGS sequence"/>
</dbReference>
<dbReference type="CDD" id="cd01092">
    <property type="entry name" value="APP-like"/>
    <property type="match status" value="1"/>
</dbReference>
<evidence type="ECO:0000256" key="5">
    <source>
        <dbReference type="RuleBase" id="RU000590"/>
    </source>
</evidence>
<dbReference type="Gene3D" id="3.40.350.10">
    <property type="entry name" value="Creatinase/prolidase N-terminal domain"/>
    <property type="match status" value="1"/>
</dbReference>
<keyword evidence="9" id="KW-1185">Reference proteome</keyword>
<comment type="similarity">
    <text evidence="2 5">Belongs to the peptidase M24B family.</text>
</comment>
<protein>
    <submittedName>
        <fullName evidence="8">Aminopeptidase P family protein</fullName>
    </submittedName>
</protein>
<keyword evidence="8" id="KW-0031">Aminopeptidase</keyword>
<proteinExistence type="inferred from homology"/>
<dbReference type="GO" id="GO:0004177">
    <property type="term" value="F:aminopeptidase activity"/>
    <property type="evidence" value="ECO:0007669"/>
    <property type="project" value="UniProtKB-KW"/>
</dbReference>
<dbReference type="EMBL" id="SCWB01000001">
    <property type="protein sequence ID" value="TDM13155.1"/>
    <property type="molecule type" value="Genomic_DNA"/>
</dbReference>
<dbReference type="SUPFAM" id="SSF55920">
    <property type="entry name" value="Creatinase/aminopeptidase"/>
    <property type="match status" value="1"/>
</dbReference>
<dbReference type="AlphaFoldDB" id="A0A4R6BXK4"/>
<dbReference type="PROSITE" id="PS00491">
    <property type="entry name" value="PROLINE_PEPTIDASE"/>
    <property type="match status" value="1"/>
</dbReference>
<dbReference type="GO" id="GO:0046872">
    <property type="term" value="F:metal ion binding"/>
    <property type="evidence" value="ECO:0007669"/>
    <property type="project" value="UniProtKB-KW"/>
</dbReference>
<reference evidence="8 9" key="1">
    <citation type="submission" date="2019-01" db="EMBL/GenBank/DDBJ databases">
        <title>Draft genome sequences of the type strains of six Macrococcus species.</title>
        <authorList>
            <person name="Mazhar S."/>
            <person name="Altermann E."/>
            <person name="Hill C."/>
            <person name="Mcauliffe O."/>
        </authorList>
    </citation>
    <scope>NUCLEOTIDE SEQUENCE [LARGE SCALE GENOMIC DNA]</scope>
    <source>
        <strain evidence="8 9">CCM4815</strain>
    </source>
</reference>
<dbReference type="InterPro" id="IPR029149">
    <property type="entry name" value="Creatin/AminoP/Spt16_N"/>
</dbReference>
<evidence type="ECO:0000256" key="2">
    <source>
        <dbReference type="ARBA" id="ARBA00008766"/>
    </source>
</evidence>
<organism evidence="8 9">
    <name type="scientific">Macrococcus lamae</name>
    <dbReference type="NCBI Taxonomy" id="198484"/>
    <lineage>
        <taxon>Bacteria</taxon>
        <taxon>Bacillati</taxon>
        <taxon>Bacillota</taxon>
        <taxon>Bacilli</taxon>
        <taxon>Bacillales</taxon>
        <taxon>Staphylococcaceae</taxon>
        <taxon>Macrococcus</taxon>
    </lineage>
</organism>
<dbReference type="SUPFAM" id="SSF53092">
    <property type="entry name" value="Creatinase/prolidase N-terminal domain"/>
    <property type="match status" value="1"/>
</dbReference>
<evidence type="ECO:0000259" key="7">
    <source>
        <dbReference type="Pfam" id="PF01321"/>
    </source>
</evidence>
<dbReference type="InterPro" id="IPR000587">
    <property type="entry name" value="Creatinase_N"/>
</dbReference>
<keyword evidence="3 5" id="KW-0479">Metal-binding</keyword>
<dbReference type="PANTHER" id="PTHR46112:SF3">
    <property type="entry name" value="AMINOPEPTIDASE YPDF"/>
    <property type="match status" value="1"/>
</dbReference>
<accession>A0A4R6BXK4</accession>
<dbReference type="Pfam" id="PF00557">
    <property type="entry name" value="Peptidase_M24"/>
    <property type="match status" value="1"/>
</dbReference>
<evidence type="ECO:0000256" key="4">
    <source>
        <dbReference type="ARBA" id="ARBA00022801"/>
    </source>
</evidence>
<keyword evidence="8" id="KW-0645">Protease</keyword>
<comment type="caution">
    <text evidence="8">The sequence shown here is derived from an EMBL/GenBank/DDBJ whole genome shotgun (WGS) entry which is preliminary data.</text>
</comment>
<sequence length="352" mass="38615">MIMKFEKVNQLLEQKNLDAIVVLSPHNRRYLSLFTGSSGALVISRDKRFLVTDFRYTVQAAEQAGEFEVVKQSGGLLDSVAEVIKTISAETVGFEGDLITYQQFAKLKQTMDLVDIGGEIEQIRMIKEPFEIDLIQKAADIADETYEHILKFVRAGMTEMEVNNEIEMFMRKNGASGSSFETIVASGHRGALPHGVATNKVINNGEMITLDYGAIYQGYISDITRSFAIGDPGEEMKKVYDIVLKSQVTALETVKPGMTGAEADAIARNIIKDAGYGDNFGHSLGHGIGLEVHEGPGLSSNSDIKLQKNMCVTLEPGIYVEGLGGVRIEDDVIVTETALKRFTHSTKDLIIL</sequence>
<dbReference type="OrthoDB" id="9806388at2"/>
<evidence type="ECO:0000313" key="9">
    <source>
        <dbReference type="Proteomes" id="UP000294802"/>
    </source>
</evidence>
<dbReference type="InterPro" id="IPR000994">
    <property type="entry name" value="Pept_M24"/>
</dbReference>
<feature type="domain" description="Creatinase N-terminal" evidence="7">
    <location>
        <begin position="6"/>
        <end position="126"/>
    </location>
</feature>
<dbReference type="InterPro" id="IPR050659">
    <property type="entry name" value="Peptidase_M24B"/>
</dbReference>
<dbReference type="PANTHER" id="PTHR46112">
    <property type="entry name" value="AMINOPEPTIDASE"/>
    <property type="match status" value="1"/>
</dbReference>
<name>A0A4R6BXK4_9STAP</name>
<dbReference type="Pfam" id="PF01321">
    <property type="entry name" value="Creatinase_N"/>
    <property type="match status" value="1"/>
</dbReference>
<dbReference type="InterPro" id="IPR001131">
    <property type="entry name" value="Peptidase_M24B_aminopep-P_CS"/>
</dbReference>